<keyword evidence="1" id="KW-0175">Coiled coil</keyword>
<protein>
    <submittedName>
        <fullName evidence="3">Myosin_tail_1 domain-containing protein</fullName>
    </submittedName>
</protein>
<dbReference type="AlphaFoldDB" id="A0A1I7XIE6"/>
<name>A0A1I7XIE6_HETBA</name>
<feature type="coiled-coil region" evidence="1">
    <location>
        <begin position="301"/>
        <end position="335"/>
    </location>
</feature>
<sequence>MNDALREYERKLDQTELERQDIEKELKRIRDSYEREKAHREHLEGEYEECTATIGELESRITKLLEDNGRLKLHLARAETNIEDEKARTKRQNDTIMELQKIISEFNERTTRFDANMLEEKNIRRKVERDRERVEDELKHSQEHNIKLQQKIDLLKEECRRKDSVISRLEKKLEDKEAMMNDCVKELKDLHKAKVNELEEKMADYKRRNSKLESENNMQKIKLETTFERESSVDSDYVEIINQLLFYFTSNIGRSSSGRLSTVGRQYSLTSVSSFSSMRTLSRRRETEPDLSSSMYLTRQIRTFTVNNDNLTQQLDKAEKNADGLALRLKKVQADADLWKKKHEEAVIESQNEILLERKRTVERLEATKHEKNLRLSKLTSLEHANDDLRSELIKTQAELDRAIATIQGLESNVQSQVLFRIIY</sequence>
<accession>A0A1I7XIE6</accession>
<organism evidence="2 3">
    <name type="scientific">Heterorhabditis bacteriophora</name>
    <name type="common">Entomopathogenic nematode worm</name>
    <dbReference type="NCBI Taxonomy" id="37862"/>
    <lineage>
        <taxon>Eukaryota</taxon>
        <taxon>Metazoa</taxon>
        <taxon>Ecdysozoa</taxon>
        <taxon>Nematoda</taxon>
        <taxon>Chromadorea</taxon>
        <taxon>Rhabditida</taxon>
        <taxon>Rhabditina</taxon>
        <taxon>Rhabditomorpha</taxon>
        <taxon>Strongyloidea</taxon>
        <taxon>Heterorhabditidae</taxon>
        <taxon>Heterorhabditis</taxon>
    </lineage>
</organism>
<evidence type="ECO:0000313" key="3">
    <source>
        <dbReference type="WBParaSite" id="Hba_17478"/>
    </source>
</evidence>
<dbReference type="WBParaSite" id="Hba_17478">
    <property type="protein sequence ID" value="Hba_17478"/>
    <property type="gene ID" value="Hba_17478"/>
</dbReference>
<evidence type="ECO:0000256" key="1">
    <source>
        <dbReference type="SAM" id="Coils"/>
    </source>
</evidence>
<feature type="coiled-coil region" evidence="1">
    <location>
        <begin position="379"/>
        <end position="413"/>
    </location>
</feature>
<feature type="coiled-coil region" evidence="1">
    <location>
        <begin position="5"/>
        <end position="222"/>
    </location>
</feature>
<evidence type="ECO:0000313" key="2">
    <source>
        <dbReference type="Proteomes" id="UP000095283"/>
    </source>
</evidence>
<keyword evidence="2" id="KW-1185">Reference proteome</keyword>
<proteinExistence type="predicted"/>
<reference evidence="3" key="1">
    <citation type="submission" date="2016-11" db="UniProtKB">
        <authorList>
            <consortium name="WormBaseParasite"/>
        </authorList>
    </citation>
    <scope>IDENTIFICATION</scope>
</reference>
<dbReference type="Proteomes" id="UP000095283">
    <property type="component" value="Unplaced"/>
</dbReference>